<dbReference type="InterPro" id="IPR033889">
    <property type="entry name" value="LanC"/>
</dbReference>
<dbReference type="PRINTS" id="PR01950">
    <property type="entry name" value="LANCSUPER"/>
</dbReference>
<reference evidence="2 3" key="1">
    <citation type="journal article" date="2014" name="Mol. Biol. Evol.">
        <title>Massive expansion of Ubiquitination-related gene families within the Chlamydiae.</title>
        <authorList>
            <person name="Domman D."/>
            <person name="Collingro A."/>
            <person name="Lagkouvardos I."/>
            <person name="Gehre L."/>
            <person name="Weinmaier T."/>
            <person name="Rattei T."/>
            <person name="Subtil A."/>
            <person name="Horn M."/>
        </authorList>
    </citation>
    <scope>NUCLEOTIDE SEQUENCE [LARGE SCALE GENOMIC DNA]</scope>
    <source>
        <strain evidence="2 3">OEW1</strain>
    </source>
</reference>
<evidence type="ECO:0000256" key="1">
    <source>
        <dbReference type="PIRSR" id="PIRSR607822-1"/>
    </source>
</evidence>
<dbReference type="GO" id="GO:0046872">
    <property type="term" value="F:metal ion binding"/>
    <property type="evidence" value="ECO:0007669"/>
    <property type="project" value="UniProtKB-KW"/>
</dbReference>
<evidence type="ECO:0000313" key="3">
    <source>
        <dbReference type="Proteomes" id="UP000031307"/>
    </source>
</evidence>
<dbReference type="Proteomes" id="UP000031307">
    <property type="component" value="Unassembled WGS sequence"/>
</dbReference>
<proteinExistence type="predicted"/>
<evidence type="ECO:0000313" key="2">
    <source>
        <dbReference type="EMBL" id="KIA76199.1"/>
    </source>
</evidence>
<dbReference type="EMBL" id="JSAM01000127">
    <property type="protein sequence ID" value="KIA76199.1"/>
    <property type="molecule type" value="Genomic_DNA"/>
</dbReference>
<dbReference type="PATRIC" id="fig|83552.4.peg.2650"/>
<keyword evidence="1" id="KW-0479">Metal-binding</keyword>
<dbReference type="AlphaFoldDB" id="A0A0C1EHU3"/>
<dbReference type="SMART" id="SM01260">
    <property type="entry name" value="LANC_like"/>
    <property type="match status" value="1"/>
</dbReference>
<organism evidence="2 3">
    <name type="scientific">Parachlamydia acanthamoebae</name>
    <dbReference type="NCBI Taxonomy" id="83552"/>
    <lineage>
        <taxon>Bacteria</taxon>
        <taxon>Pseudomonadati</taxon>
        <taxon>Chlamydiota</taxon>
        <taxon>Chlamydiia</taxon>
        <taxon>Parachlamydiales</taxon>
        <taxon>Parachlamydiaceae</taxon>
        <taxon>Parachlamydia</taxon>
    </lineage>
</organism>
<dbReference type="InterPro" id="IPR007822">
    <property type="entry name" value="LANC-like"/>
</dbReference>
<name>A0A0C1EHU3_9BACT</name>
<accession>A0A0C1EHU3</accession>
<dbReference type="Pfam" id="PF05147">
    <property type="entry name" value="LANC_like"/>
    <property type="match status" value="1"/>
</dbReference>
<gene>
    <name evidence="2" type="primary">spaC</name>
    <name evidence="2" type="ORF">DB43_AQ00050</name>
</gene>
<feature type="binding site" evidence="1">
    <location>
        <position position="371"/>
    </location>
    <ligand>
        <name>Zn(2+)</name>
        <dbReference type="ChEBI" id="CHEBI:29105"/>
    </ligand>
</feature>
<dbReference type="PRINTS" id="PR01955">
    <property type="entry name" value="LANCFRANKIA"/>
</dbReference>
<dbReference type="SUPFAM" id="SSF158745">
    <property type="entry name" value="LanC-like"/>
    <property type="match status" value="1"/>
</dbReference>
<dbReference type="CDD" id="cd04793">
    <property type="entry name" value="LanC"/>
    <property type="match status" value="1"/>
</dbReference>
<comment type="caution">
    <text evidence="2">The sequence shown here is derived from an EMBL/GenBank/DDBJ whole genome shotgun (WGS) entry which is preliminary data.</text>
</comment>
<feature type="binding site" evidence="1">
    <location>
        <position position="321"/>
    </location>
    <ligand>
        <name>Zn(2+)</name>
        <dbReference type="ChEBI" id="CHEBI:29105"/>
    </ligand>
</feature>
<protein>
    <submittedName>
        <fullName evidence="2">Subtilin biosynthesis protein SpaC</fullName>
    </submittedName>
</protein>
<dbReference type="Gene3D" id="1.50.10.20">
    <property type="match status" value="1"/>
</dbReference>
<dbReference type="GO" id="GO:0031179">
    <property type="term" value="P:peptide modification"/>
    <property type="evidence" value="ECO:0007669"/>
    <property type="project" value="InterPro"/>
</dbReference>
<feature type="binding site" evidence="1">
    <location>
        <position position="370"/>
    </location>
    <ligand>
        <name>Zn(2+)</name>
        <dbReference type="ChEBI" id="CHEBI:29105"/>
    </ligand>
</feature>
<keyword evidence="1" id="KW-0862">Zinc</keyword>
<sequence>MLNLNKLHEIIFVMLEILQIKEIDQRLIRSIENMTDPDRVKGVMLDQKSQNPDPYWPFERIWNPLSLAEGYPGLLILFAELNGHNLINADDVVHQYVLRIKETIESQGLNPDLSLYNGIAGICFSLHLASCKRMRYQKMLKTLDEYLLRRIEKQYLEPIRICLSNETPVMVKLYDPIQGITGIGRYILENTSQEAMDCTIKIIKVLIDLVRPIKVEGKKVPGWYVSGQDPLNYRVQDGLSKGNFNLGLAHGVTGILAYLSIASIRGIEVEGQKDAINIIANWLQAKSFVFNESMIWPFYVSFEKEVNEYDEPSVPSRDAWCYGTPGVARSLYLAGKALGDQGLKLLAKKAFQGIFRRSFEQWEIPSPILCHGIAGLLAITQEMANEEDGEDLFEEIEKLKLLLYSAYQQEAAFGFKDIEPCRRGGQIELDKIGYLEGSVGAILSLLPLSQEHSTWKLPLLIHE</sequence>